<reference evidence="6 7" key="1">
    <citation type="submission" date="2024-11" db="EMBL/GenBank/DDBJ databases">
        <authorList>
            <person name="Heng Y.C."/>
            <person name="Lim A.C.H."/>
            <person name="Lee J.K.Y."/>
            <person name="Kittelmann S."/>
        </authorList>
    </citation>
    <scope>NUCLEOTIDE SEQUENCE [LARGE SCALE GENOMIC DNA]</scope>
    <source>
        <strain evidence="6 7">WILCCON 0269</strain>
    </source>
</reference>
<evidence type="ECO:0000256" key="1">
    <source>
        <dbReference type="SAM" id="Phobius"/>
    </source>
</evidence>
<feature type="domain" description="PAS" evidence="2">
    <location>
        <begin position="145"/>
        <end position="187"/>
    </location>
</feature>
<protein>
    <submittedName>
        <fullName evidence="6">PAS domain S-box protein</fullName>
    </submittedName>
</protein>
<evidence type="ECO:0000259" key="4">
    <source>
        <dbReference type="PROSITE" id="PS50887"/>
    </source>
</evidence>
<dbReference type="PROSITE" id="PS51832">
    <property type="entry name" value="HD_GYP"/>
    <property type="match status" value="1"/>
</dbReference>
<dbReference type="InterPro" id="IPR000160">
    <property type="entry name" value="GGDEF_dom"/>
</dbReference>
<dbReference type="Gene3D" id="3.30.450.20">
    <property type="entry name" value="PAS domain"/>
    <property type="match status" value="2"/>
</dbReference>
<feature type="transmembrane region" description="Helical" evidence="1">
    <location>
        <begin position="67"/>
        <end position="93"/>
    </location>
</feature>
<dbReference type="SUPFAM" id="SSF109604">
    <property type="entry name" value="HD-domain/PDEase-like"/>
    <property type="match status" value="1"/>
</dbReference>
<feature type="domain" description="PAC" evidence="3">
    <location>
        <begin position="219"/>
        <end position="269"/>
    </location>
</feature>
<dbReference type="Pfam" id="PF00990">
    <property type="entry name" value="GGDEF"/>
    <property type="match status" value="1"/>
</dbReference>
<keyword evidence="1" id="KW-0472">Membrane</keyword>
<dbReference type="Pfam" id="PF13426">
    <property type="entry name" value="PAS_9"/>
    <property type="match status" value="2"/>
</dbReference>
<evidence type="ECO:0000313" key="6">
    <source>
        <dbReference type="EMBL" id="MFL0197462.1"/>
    </source>
</evidence>
<feature type="domain" description="HD-GYP" evidence="5">
    <location>
        <begin position="537"/>
        <end position="726"/>
    </location>
</feature>
<feature type="transmembrane region" description="Helical" evidence="1">
    <location>
        <begin position="37"/>
        <end position="55"/>
    </location>
</feature>
<dbReference type="Proteomes" id="UP001623660">
    <property type="component" value="Unassembled WGS sequence"/>
</dbReference>
<dbReference type="SMART" id="SM00091">
    <property type="entry name" value="PAS"/>
    <property type="match status" value="2"/>
</dbReference>
<dbReference type="PANTHER" id="PTHR43155">
    <property type="entry name" value="CYCLIC DI-GMP PHOSPHODIESTERASE PA4108-RELATED"/>
    <property type="match status" value="1"/>
</dbReference>
<dbReference type="SMART" id="SM00267">
    <property type="entry name" value="GGDEF"/>
    <property type="match status" value="1"/>
</dbReference>
<feature type="domain" description="PAS" evidence="2">
    <location>
        <begin position="266"/>
        <end position="336"/>
    </location>
</feature>
<keyword evidence="1" id="KW-0812">Transmembrane</keyword>
<name>A0ABW8SP55_9CLOT</name>
<dbReference type="PROSITE" id="PS50112">
    <property type="entry name" value="PAS"/>
    <property type="match status" value="2"/>
</dbReference>
<dbReference type="InterPro" id="IPR043128">
    <property type="entry name" value="Rev_trsase/Diguanyl_cyclase"/>
</dbReference>
<keyword evidence="7" id="KW-1185">Reference proteome</keyword>
<keyword evidence="1" id="KW-1133">Transmembrane helix</keyword>
<dbReference type="InterPro" id="IPR000700">
    <property type="entry name" value="PAS-assoc_C"/>
</dbReference>
<dbReference type="InterPro" id="IPR035965">
    <property type="entry name" value="PAS-like_dom_sf"/>
</dbReference>
<dbReference type="SMART" id="SM00471">
    <property type="entry name" value="HDc"/>
    <property type="match status" value="1"/>
</dbReference>
<evidence type="ECO:0000259" key="5">
    <source>
        <dbReference type="PROSITE" id="PS51832"/>
    </source>
</evidence>
<dbReference type="InterPro" id="IPR003607">
    <property type="entry name" value="HD/PDEase_dom"/>
</dbReference>
<dbReference type="Gene3D" id="3.30.70.270">
    <property type="match status" value="1"/>
</dbReference>
<dbReference type="SUPFAM" id="SSF55785">
    <property type="entry name" value="PYP-like sensor domain (PAS domain)"/>
    <property type="match status" value="2"/>
</dbReference>
<dbReference type="InterPro" id="IPR001610">
    <property type="entry name" value="PAC"/>
</dbReference>
<dbReference type="PANTHER" id="PTHR43155:SF2">
    <property type="entry name" value="CYCLIC DI-GMP PHOSPHODIESTERASE PA4108"/>
    <property type="match status" value="1"/>
</dbReference>
<evidence type="ECO:0000259" key="3">
    <source>
        <dbReference type="PROSITE" id="PS50113"/>
    </source>
</evidence>
<organism evidence="6 7">
    <name type="scientific">Candidatus Clostridium eludens</name>
    <dbReference type="NCBI Taxonomy" id="3381663"/>
    <lineage>
        <taxon>Bacteria</taxon>
        <taxon>Bacillati</taxon>
        <taxon>Bacillota</taxon>
        <taxon>Clostridia</taxon>
        <taxon>Eubacteriales</taxon>
        <taxon>Clostridiaceae</taxon>
        <taxon>Clostridium</taxon>
    </lineage>
</organism>
<evidence type="ECO:0000259" key="2">
    <source>
        <dbReference type="PROSITE" id="PS50112"/>
    </source>
</evidence>
<proteinExistence type="predicted"/>
<dbReference type="SUPFAM" id="SSF55073">
    <property type="entry name" value="Nucleotide cyclase"/>
    <property type="match status" value="1"/>
</dbReference>
<evidence type="ECO:0000313" key="7">
    <source>
        <dbReference type="Proteomes" id="UP001623660"/>
    </source>
</evidence>
<dbReference type="EMBL" id="JBJHZX010000031">
    <property type="protein sequence ID" value="MFL0197462.1"/>
    <property type="molecule type" value="Genomic_DNA"/>
</dbReference>
<dbReference type="NCBIfam" id="TIGR00229">
    <property type="entry name" value="sensory_box"/>
    <property type="match status" value="2"/>
</dbReference>
<dbReference type="PROSITE" id="PS50887">
    <property type="entry name" value="GGDEF"/>
    <property type="match status" value="1"/>
</dbReference>
<feature type="domain" description="GGDEF" evidence="4">
    <location>
        <begin position="416"/>
        <end position="546"/>
    </location>
</feature>
<dbReference type="Gene3D" id="1.10.3210.10">
    <property type="entry name" value="Hypothetical protein af1432"/>
    <property type="match status" value="1"/>
</dbReference>
<dbReference type="SMART" id="SM00086">
    <property type="entry name" value="PAC"/>
    <property type="match status" value="2"/>
</dbReference>
<dbReference type="InterPro" id="IPR029787">
    <property type="entry name" value="Nucleotide_cyclase"/>
</dbReference>
<dbReference type="NCBIfam" id="TIGR00254">
    <property type="entry name" value="GGDEF"/>
    <property type="match status" value="1"/>
</dbReference>
<dbReference type="RefSeq" id="WP_406793568.1">
    <property type="nucleotide sequence ID" value="NZ_JBJHZX010000031.1"/>
</dbReference>
<accession>A0ABW8SP55</accession>
<gene>
    <name evidence="6" type="ORF">ACJDU8_18105</name>
</gene>
<dbReference type="CDD" id="cd00130">
    <property type="entry name" value="PAS"/>
    <property type="match status" value="1"/>
</dbReference>
<dbReference type="CDD" id="cd00077">
    <property type="entry name" value="HDc"/>
    <property type="match status" value="1"/>
</dbReference>
<dbReference type="InterPro" id="IPR000014">
    <property type="entry name" value="PAS"/>
</dbReference>
<dbReference type="PROSITE" id="PS50113">
    <property type="entry name" value="PAC"/>
    <property type="match status" value="1"/>
</dbReference>
<dbReference type="CDD" id="cd01949">
    <property type="entry name" value="GGDEF"/>
    <property type="match status" value="1"/>
</dbReference>
<dbReference type="InterPro" id="IPR037522">
    <property type="entry name" value="HD_GYP_dom"/>
</dbReference>
<dbReference type="Pfam" id="PF13487">
    <property type="entry name" value="HD_5"/>
    <property type="match status" value="1"/>
</dbReference>
<sequence>MPKRTNDNVRNRVSQDFFSNFYKKVFGVYKPIAMRQALKIACIYSLIGSLWILLSDKLVEFLIKEPSIIFIVSIVKGWVYVFVSFVLLFLLVLTSMKKISDSKDKINDELKDRIMERTNQLYDMNTILMREIHEKERIQNELNRERILMEAIFNSVPGMIYLYDDQNKLVKWNKKHNEITGFSSEELAVMGLLDWYRGDKKSQRSVLEGIKMTMKNGYGEAEADLQRKDGSKIPMYFTASPVKIEDKLYFAGIGIDITERKRLYERLQKYQILAEKANDAILFIDKQGNIIEVNDAATRIYGYTYKEFLSMNIFQLRHCDKSHHIIKQMEIANKEGIIFETVHYLKNGTPINVEVSSQGTFSGDKSILLNIVRDITERKKAEKKIIYLSYHDQLTGLYNRRFFLEELKRLDMQENFPLTIVMGDVNGLKLINDSFGHAMGDEFLKKVSEVMIRGCRTNDIIARFGGDEFVILLPKTDEYETEQIIKRIKDIALKEKIDSIDIDISFGYGTKNNEEEKTEEILKKADDNMYKRKIFEGLSMRERTISTIISTLYEKNEREEQHSHRVSSLCKSMGEVLHLSEGEIRELKTVGLFHDIGKIAIEKNILNKQGKLTEDEWEEIKRHPEIGYRILGTVNDMSQIAQYVLAHHEKWNGSGYPKGLKGEKIPLQSRIIAIADAYDAMVSDRSYRNALSEEAAIEELKANSGIQFAPALIRIFIEKVLNRPFD</sequence>
<comment type="caution">
    <text evidence="6">The sequence shown here is derived from an EMBL/GenBank/DDBJ whole genome shotgun (WGS) entry which is preliminary data.</text>
</comment>